<dbReference type="InterPro" id="IPR048954">
    <property type="entry name" value="PorZ_N"/>
</dbReference>
<dbReference type="SUPFAM" id="SSF63829">
    <property type="entry name" value="Calcium-dependent phosphotriesterase"/>
    <property type="match status" value="1"/>
</dbReference>
<protein>
    <recommendedName>
        <fullName evidence="2">PorZ N-terminal beta-propeller domain-containing protein</fullName>
    </recommendedName>
</protein>
<evidence type="ECO:0000313" key="3">
    <source>
        <dbReference type="EMBL" id="KGF48733.1"/>
    </source>
</evidence>
<name>A0A096ANS8_9BACT</name>
<dbReference type="Gene3D" id="2.60.40.4070">
    <property type="match status" value="1"/>
</dbReference>
<sequence>MTIKRYFLSLILFFSVVASALAGGVGTWKNYLAYSDVQWIEEGSNKLYVLASNSLYTYNKNDQSIKTYDKVNGLSDTDIRFIAWNKTARRLVILYSNNNIDLLDDRGNVTNVPDYYLKTTMADKTVNGIDMSGAYCYLSTGFGLVKLNVAKAEISDSYNLSFPVNYSYIEGGYIYAASQSNGLYRAALSASLLDRNNWTNVGTYVERPRIADAALLAQAKTLNPGGPKRNTFVWTTFLNNRLYGTGGIYNPTVNNWENPGIVQVLQGDDWDFFEDNLSTRTGYPYIGTKAVAIDPRNSNHVYVGARTGLYEFMSGKMVAFYNKDNSILQGAIDRGRELGNDYVLVYGLAYDREGNLWVLNNQTKKENLIRVSKDGQMTSFSKPELMKDGVGLSGLSQMRLDSRNLLWFCNDHWIQPGLFSYDPKNDKLKAYTRFVNEEGSNVDITAVHCWAEDLDHNIWVGTTAGPMFLQRSQMNEQDNYRFVQVKVPRNDGTNLADYLLAGLDITAISVDGGGRKWFGTKGTGVYLISADNMTQLQHFTTTNSHLLSNNIQSISINDATGEVFFATDNGLCSYMSDATKAVDSPNDETTYTYPNPVKPGYTGLITIVGLSLNVDVKIVTTNGVLVAEGTSNGGSFVWDGKDKNGKRVASGVYMVQTADENGDNGTVCKVAVVN</sequence>
<dbReference type="RefSeq" id="WP_036864763.1">
    <property type="nucleotide sequence ID" value="NZ_JRNS01000339.1"/>
</dbReference>
<evidence type="ECO:0000259" key="2">
    <source>
        <dbReference type="Pfam" id="PF21544"/>
    </source>
</evidence>
<proteinExistence type="predicted"/>
<feature type="signal peptide" evidence="1">
    <location>
        <begin position="1"/>
        <end position="20"/>
    </location>
</feature>
<reference evidence="3 4" key="1">
    <citation type="submission" date="2014-07" db="EMBL/GenBank/DDBJ databases">
        <authorList>
            <person name="McCorrison J."/>
            <person name="Sanka R."/>
            <person name="Torralba M."/>
            <person name="Gillis M."/>
            <person name="Haft D.H."/>
            <person name="Methe B."/>
            <person name="Sutton G."/>
            <person name="Nelson K.E."/>
        </authorList>
    </citation>
    <scope>NUCLEOTIDE SEQUENCE [LARGE SCALE GENOMIC DNA]</scope>
    <source>
        <strain evidence="3 4">DNF00666</strain>
    </source>
</reference>
<comment type="caution">
    <text evidence="3">The sequence shown here is derived from an EMBL/GenBank/DDBJ whole genome shotgun (WGS) entry which is preliminary data.</text>
</comment>
<dbReference type="InterPro" id="IPR011047">
    <property type="entry name" value="Quinoprotein_ADH-like_sf"/>
</dbReference>
<accession>A0A096ANS8</accession>
<feature type="chain" id="PRO_5001924852" description="PorZ N-terminal beta-propeller domain-containing protein" evidence="1">
    <location>
        <begin position="21"/>
        <end position="674"/>
    </location>
</feature>
<gene>
    <name evidence="3" type="ORF">HMPREF0661_06555</name>
</gene>
<evidence type="ECO:0000313" key="4">
    <source>
        <dbReference type="Proteomes" id="UP000029578"/>
    </source>
</evidence>
<dbReference type="SUPFAM" id="SSF50998">
    <property type="entry name" value="Quinoprotein alcohol dehydrogenase-like"/>
    <property type="match status" value="1"/>
</dbReference>
<dbReference type="Gene3D" id="2.130.10.10">
    <property type="entry name" value="YVTN repeat-like/Quinoprotein amine dehydrogenase"/>
    <property type="match status" value="1"/>
</dbReference>
<dbReference type="InterPro" id="IPR015943">
    <property type="entry name" value="WD40/YVTN_repeat-like_dom_sf"/>
</dbReference>
<feature type="domain" description="PorZ N-terminal beta-propeller" evidence="2">
    <location>
        <begin position="47"/>
        <end position="199"/>
    </location>
</feature>
<dbReference type="EMBL" id="JRNS01000339">
    <property type="protein sequence ID" value="KGF48733.1"/>
    <property type="molecule type" value="Genomic_DNA"/>
</dbReference>
<organism evidence="3 4">
    <name type="scientific">Prevotella melaninogenica DNF00666</name>
    <dbReference type="NCBI Taxonomy" id="1401073"/>
    <lineage>
        <taxon>Bacteria</taxon>
        <taxon>Pseudomonadati</taxon>
        <taxon>Bacteroidota</taxon>
        <taxon>Bacteroidia</taxon>
        <taxon>Bacteroidales</taxon>
        <taxon>Prevotellaceae</taxon>
        <taxon>Prevotella</taxon>
    </lineage>
</organism>
<dbReference type="Pfam" id="PF21544">
    <property type="entry name" value="PorZ_N_b_propeller"/>
    <property type="match status" value="1"/>
</dbReference>
<evidence type="ECO:0000256" key="1">
    <source>
        <dbReference type="SAM" id="SignalP"/>
    </source>
</evidence>
<dbReference type="Proteomes" id="UP000029578">
    <property type="component" value="Unassembled WGS sequence"/>
</dbReference>
<dbReference type="AlphaFoldDB" id="A0A096ANS8"/>
<keyword evidence="1" id="KW-0732">Signal</keyword>